<dbReference type="EMBL" id="VNHT01000010">
    <property type="protein sequence ID" value="TYP91250.1"/>
    <property type="molecule type" value="Genomic_DNA"/>
</dbReference>
<dbReference type="KEGG" id="nco:AAW31_16895"/>
<evidence type="ECO:0000313" key="1">
    <source>
        <dbReference type="EMBL" id="AKH39114.1"/>
    </source>
</evidence>
<proteinExistence type="predicted"/>
<sequence>MLYRSILKFFELTEWGAAMRASYIAPGTNAVAPLVTGSGRAASLQLTSPWTTTCTDPLPRFTFTSCLM</sequence>
<dbReference type="AlphaFoldDB" id="A0A0F7KJI5"/>
<evidence type="ECO:0000313" key="2">
    <source>
        <dbReference type="EMBL" id="TYP91250.1"/>
    </source>
</evidence>
<evidence type="ECO:0000313" key="3">
    <source>
        <dbReference type="Proteomes" id="UP000034156"/>
    </source>
</evidence>
<gene>
    <name evidence="1" type="ORF">AAW31_16895</name>
    <name evidence="2" type="ORF">BCL69_101021</name>
</gene>
<name>A0A0F7KJI5_9PROT</name>
<reference evidence="3" key="1">
    <citation type="submission" date="2015-05" db="EMBL/GenBank/DDBJ databases">
        <title>Draft genome of Nitrosomonas communis strain Nm2.</title>
        <authorList>
            <person name="Kozlowski J.A."/>
            <person name="Kits K.D."/>
            <person name="Stein L.Y."/>
        </authorList>
    </citation>
    <scope>NUCLEOTIDE SEQUENCE [LARGE SCALE GENOMIC DNA]</scope>
    <source>
        <strain evidence="3">Nm2</strain>
    </source>
</reference>
<evidence type="ECO:0000313" key="4">
    <source>
        <dbReference type="Proteomes" id="UP000324176"/>
    </source>
</evidence>
<dbReference type="Proteomes" id="UP000034156">
    <property type="component" value="Chromosome"/>
</dbReference>
<protein>
    <submittedName>
        <fullName evidence="1">Uncharacterized protein</fullName>
    </submittedName>
</protein>
<dbReference type="RefSeq" id="WP_046851138.1">
    <property type="nucleotide sequence ID" value="NZ_CP011451.1"/>
</dbReference>
<reference evidence="2 4" key="3">
    <citation type="submission" date="2019-07" db="EMBL/GenBank/DDBJ databases">
        <title>Active sludge and wastewater microbial communities from Klosterneuburg, Austria.</title>
        <authorList>
            <person name="Wagner M."/>
        </authorList>
    </citation>
    <scope>NUCLEOTIDE SEQUENCE [LARGE SCALE GENOMIC DNA]</scope>
    <source>
        <strain evidence="2 4">Nm2</strain>
    </source>
</reference>
<keyword evidence="3" id="KW-1185">Reference proteome</keyword>
<accession>A0A0F7KJI5</accession>
<reference evidence="1 3" key="2">
    <citation type="journal article" date="2016" name="Genome Announc.">
        <title>Genome Sequence of Nitrosomonas communis Strain Nm2, a Mesophilic Ammonia-Oxidizing Bacterium Isolated from Mediterranean Soil.</title>
        <authorList>
            <person name="Kozlowski J.A."/>
            <person name="Kits K.D."/>
            <person name="Stein L.Y."/>
        </authorList>
    </citation>
    <scope>NUCLEOTIDE SEQUENCE [LARGE SCALE GENOMIC DNA]</scope>
    <source>
        <strain evidence="1 3">Nm2</strain>
    </source>
</reference>
<dbReference type="PATRIC" id="fig|44574.3.peg.4072"/>
<organism evidence="1 3">
    <name type="scientific">Nitrosomonas communis</name>
    <dbReference type="NCBI Taxonomy" id="44574"/>
    <lineage>
        <taxon>Bacteria</taxon>
        <taxon>Pseudomonadati</taxon>
        <taxon>Pseudomonadota</taxon>
        <taxon>Betaproteobacteria</taxon>
        <taxon>Nitrosomonadales</taxon>
        <taxon>Nitrosomonadaceae</taxon>
        <taxon>Nitrosomonas</taxon>
    </lineage>
</organism>
<dbReference type="EMBL" id="CP011451">
    <property type="protein sequence ID" value="AKH39114.1"/>
    <property type="molecule type" value="Genomic_DNA"/>
</dbReference>
<dbReference type="Proteomes" id="UP000324176">
    <property type="component" value="Unassembled WGS sequence"/>
</dbReference>